<dbReference type="InterPro" id="IPR007487">
    <property type="entry name" value="ABC_transpt-TYRBP-like"/>
</dbReference>
<feature type="signal peptide" evidence="1">
    <location>
        <begin position="1"/>
        <end position="19"/>
    </location>
</feature>
<gene>
    <name evidence="2" type="ORF">EDD61_11521</name>
</gene>
<reference evidence="2 3" key="1">
    <citation type="submission" date="2019-03" db="EMBL/GenBank/DDBJ databases">
        <title>Genomic Encyclopedia of Type Strains, Phase IV (KMG-IV): sequencing the most valuable type-strain genomes for metagenomic binning, comparative biology and taxonomic classification.</title>
        <authorList>
            <person name="Goeker M."/>
        </authorList>
    </citation>
    <scope>NUCLEOTIDE SEQUENCE [LARGE SCALE GENOMIC DNA]</scope>
    <source>
        <strain evidence="2 3">DSM 29481</strain>
    </source>
</reference>
<accession>A0A4R3T9D0</accession>
<name>A0A4R3T9D0_9FIRM</name>
<proteinExistence type="predicted"/>
<comment type="caution">
    <text evidence="2">The sequence shown here is derived from an EMBL/GenBank/DDBJ whole genome shotgun (WGS) entry which is preliminary data.</text>
</comment>
<dbReference type="PANTHER" id="PTHR35271:SF1">
    <property type="entry name" value="ABC TRANSPORTER, SUBSTRATE-BINDING LIPOPROTEIN"/>
    <property type="match status" value="1"/>
</dbReference>
<dbReference type="AlphaFoldDB" id="A0A4R3T9D0"/>
<dbReference type="SUPFAM" id="SSF53822">
    <property type="entry name" value="Periplasmic binding protein-like I"/>
    <property type="match status" value="1"/>
</dbReference>
<evidence type="ECO:0000313" key="3">
    <source>
        <dbReference type="Proteomes" id="UP000295773"/>
    </source>
</evidence>
<dbReference type="Gene3D" id="3.40.50.2300">
    <property type="match status" value="2"/>
</dbReference>
<dbReference type="PROSITE" id="PS51257">
    <property type="entry name" value="PROKAR_LIPOPROTEIN"/>
    <property type="match status" value="1"/>
</dbReference>
<evidence type="ECO:0000313" key="2">
    <source>
        <dbReference type="EMBL" id="TCU58222.1"/>
    </source>
</evidence>
<evidence type="ECO:0000256" key="1">
    <source>
        <dbReference type="SAM" id="SignalP"/>
    </source>
</evidence>
<dbReference type="EMBL" id="SMBP01000015">
    <property type="protein sequence ID" value="TCU58222.1"/>
    <property type="molecule type" value="Genomic_DNA"/>
</dbReference>
<dbReference type="Proteomes" id="UP000295773">
    <property type="component" value="Unassembled WGS sequence"/>
</dbReference>
<dbReference type="PANTHER" id="PTHR35271">
    <property type="entry name" value="ABC TRANSPORTER, SUBSTRATE-BINDING LIPOPROTEIN-RELATED"/>
    <property type="match status" value="1"/>
</dbReference>
<protein>
    <submittedName>
        <fullName evidence="2">Putative ABC transport system substrate-binding protein</fullName>
    </submittedName>
</protein>
<keyword evidence="3" id="KW-1185">Reference proteome</keyword>
<dbReference type="GeneID" id="73796934"/>
<organism evidence="2 3">
    <name type="scientific">Longicatena caecimuris</name>
    <dbReference type="NCBI Taxonomy" id="1796635"/>
    <lineage>
        <taxon>Bacteria</taxon>
        <taxon>Bacillati</taxon>
        <taxon>Bacillota</taxon>
        <taxon>Erysipelotrichia</taxon>
        <taxon>Erysipelotrichales</taxon>
        <taxon>Erysipelotrichaceae</taxon>
        <taxon>Longicatena</taxon>
    </lineage>
</organism>
<dbReference type="Pfam" id="PF04392">
    <property type="entry name" value="ABC_sub_bind"/>
    <property type="match status" value="1"/>
</dbReference>
<dbReference type="RefSeq" id="WP_008690425.1">
    <property type="nucleotide sequence ID" value="NZ_AP024510.1"/>
</dbReference>
<feature type="chain" id="PRO_5038967796" evidence="1">
    <location>
        <begin position="20"/>
        <end position="329"/>
    </location>
</feature>
<sequence length="329" mass="35055">MKKLLKMAAAAVLGTTMLAGCGNSSKDEKVPTVSVAQIVEHKSLNEIRDSFKEEMKALGYKDGENIKLEFKDAGNQQNTLNSILSTFAGNNSDVIVAIATPTAVTAANYSEDIPVVFSAVSDPIGAGLITDLKKPDKNITGTSDEIQVDQILALALEIDPSMKTLGFIYNSGEANSVSNLKKAKAFCKQHDIKLVEGSGKNISEIQSAISVLTDQCDAIFAPNDNTVASSITALVETANKKKVPVYTGADSMVSDGGFATVGINYTNLGKETAKMVDQILKGKAVADIPVKVFKDDLNTYINEDTLKALGIQLPDTVKNRENLVMMKGE</sequence>
<keyword evidence="1" id="KW-0732">Signal</keyword>
<dbReference type="CDD" id="cd06325">
    <property type="entry name" value="PBP1_ABC_unchar_transporter"/>
    <property type="match status" value="1"/>
</dbReference>
<dbReference type="InterPro" id="IPR028082">
    <property type="entry name" value="Peripla_BP_I"/>
</dbReference>